<feature type="transmembrane region" description="Helical" evidence="1">
    <location>
        <begin position="39"/>
        <end position="61"/>
    </location>
</feature>
<comment type="caution">
    <text evidence="2">The sequence shown here is derived from an EMBL/GenBank/DDBJ whole genome shotgun (WGS) entry which is preliminary data.</text>
</comment>
<dbReference type="Proteomes" id="UP000886998">
    <property type="component" value="Unassembled WGS sequence"/>
</dbReference>
<keyword evidence="1" id="KW-0812">Transmembrane</keyword>
<evidence type="ECO:0000313" key="4">
    <source>
        <dbReference type="Proteomes" id="UP000886998"/>
    </source>
</evidence>
<gene>
    <name evidence="3" type="ORF">TNIN_289791</name>
    <name evidence="2" type="ORF">TNIN_454191</name>
</gene>
<evidence type="ECO:0000256" key="1">
    <source>
        <dbReference type="SAM" id="Phobius"/>
    </source>
</evidence>
<dbReference type="EMBL" id="BMAV01017467">
    <property type="protein sequence ID" value="GFY69133.1"/>
    <property type="molecule type" value="Genomic_DNA"/>
</dbReference>
<proteinExistence type="predicted"/>
<reference evidence="2" key="1">
    <citation type="submission" date="2020-08" db="EMBL/GenBank/DDBJ databases">
        <title>Multicomponent nature underlies the extraordinary mechanical properties of spider dragline silk.</title>
        <authorList>
            <person name="Kono N."/>
            <person name="Nakamura H."/>
            <person name="Mori M."/>
            <person name="Yoshida Y."/>
            <person name="Ohtoshi R."/>
            <person name="Malay A.D."/>
            <person name="Moran D.A.P."/>
            <person name="Tomita M."/>
            <person name="Numata K."/>
            <person name="Arakawa K."/>
        </authorList>
    </citation>
    <scope>NUCLEOTIDE SEQUENCE</scope>
</reference>
<organism evidence="2 4">
    <name type="scientific">Trichonephila inaurata madagascariensis</name>
    <dbReference type="NCBI Taxonomy" id="2747483"/>
    <lineage>
        <taxon>Eukaryota</taxon>
        <taxon>Metazoa</taxon>
        <taxon>Ecdysozoa</taxon>
        <taxon>Arthropoda</taxon>
        <taxon>Chelicerata</taxon>
        <taxon>Arachnida</taxon>
        <taxon>Araneae</taxon>
        <taxon>Araneomorphae</taxon>
        <taxon>Entelegynae</taxon>
        <taxon>Araneoidea</taxon>
        <taxon>Nephilidae</taxon>
        <taxon>Trichonephila</taxon>
        <taxon>Trichonephila inaurata</taxon>
    </lineage>
</organism>
<accession>A0A8X6YED1</accession>
<evidence type="ECO:0000313" key="3">
    <source>
        <dbReference type="EMBL" id="GFY78025.1"/>
    </source>
</evidence>
<evidence type="ECO:0000313" key="2">
    <source>
        <dbReference type="EMBL" id="GFY69133.1"/>
    </source>
</evidence>
<dbReference type="OrthoDB" id="6439153at2759"/>
<sequence length="170" mass="19456">MERNTSQEQIDLEPSFSREQINLSSPTDMDFSYYSYTRIVKYITIVYVIGCFIFSIILYFLKYPGGITDLKEDTRKYVADWATNIKPQGKSQIVRQGCKTLLRFVNVSFCNERQISDNIKIILQSYGVDKYLPFVPVAIDMVLGGSNSLLLGAITKPCCFVIPQVINFLF</sequence>
<keyword evidence="1" id="KW-0472">Membrane</keyword>
<keyword evidence="4" id="KW-1185">Reference proteome</keyword>
<protein>
    <submittedName>
        <fullName evidence="2">Uncharacterized protein</fullName>
    </submittedName>
</protein>
<dbReference type="EMBL" id="BMAV01022770">
    <property type="protein sequence ID" value="GFY78025.1"/>
    <property type="molecule type" value="Genomic_DNA"/>
</dbReference>
<keyword evidence="1" id="KW-1133">Transmembrane helix</keyword>
<name>A0A8X6YED1_9ARAC</name>
<dbReference type="AlphaFoldDB" id="A0A8X6YED1"/>